<dbReference type="GO" id="GO:0006897">
    <property type="term" value="P:endocytosis"/>
    <property type="evidence" value="ECO:0007669"/>
    <property type="project" value="InterPro"/>
</dbReference>
<dbReference type="PROSITE" id="PS50179">
    <property type="entry name" value="VHS"/>
    <property type="match status" value="1"/>
</dbReference>
<dbReference type="SUPFAM" id="SSF89009">
    <property type="entry name" value="GAT-like domain"/>
    <property type="match status" value="1"/>
</dbReference>
<dbReference type="GO" id="GO:0051666">
    <property type="term" value="P:actin cortical patch localization"/>
    <property type="evidence" value="ECO:0007669"/>
    <property type="project" value="TreeGrafter"/>
</dbReference>
<feature type="compositionally biased region" description="Pro residues" evidence="1">
    <location>
        <begin position="184"/>
        <end position="194"/>
    </location>
</feature>
<dbReference type="Proteomes" id="UP001152885">
    <property type="component" value="Unassembled WGS sequence"/>
</dbReference>
<organism evidence="3 4">
    <name type="scientific">Candida verbasci</name>
    <dbReference type="NCBI Taxonomy" id="1227364"/>
    <lineage>
        <taxon>Eukaryota</taxon>
        <taxon>Fungi</taxon>
        <taxon>Dikarya</taxon>
        <taxon>Ascomycota</taxon>
        <taxon>Saccharomycotina</taxon>
        <taxon>Pichiomycetes</taxon>
        <taxon>Debaryomycetaceae</taxon>
        <taxon>Candida/Lodderomyces clade</taxon>
        <taxon>Candida</taxon>
    </lineage>
</organism>
<evidence type="ECO:0000313" key="4">
    <source>
        <dbReference type="Proteomes" id="UP001152885"/>
    </source>
</evidence>
<evidence type="ECO:0000259" key="2">
    <source>
        <dbReference type="PROSITE" id="PS50179"/>
    </source>
</evidence>
<dbReference type="GO" id="GO:0043130">
    <property type="term" value="F:ubiquitin binding"/>
    <property type="evidence" value="ECO:0007669"/>
    <property type="project" value="InterPro"/>
</dbReference>
<dbReference type="AlphaFoldDB" id="A0A9W4TY44"/>
<dbReference type="PANTHER" id="PTHR47789">
    <property type="entry name" value="LAS SEVENTEEN-BINDING PROTEIN 5"/>
    <property type="match status" value="1"/>
</dbReference>
<gene>
    <name evidence="3" type="ORF">CANVERA_P3564</name>
</gene>
<feature type="region of interest" description="Disordered" evidence="1">
    <location>
        <begin position="336"/>
        <end position="423"/>
    </location>
</feature>
<dbReference type="EMBL" id="CANTUO010000003">
    <property type="protein sequence ID" value="CAI5759055.1"/>
    <property type="molecule type" value="Genomic_DNA"/>
</dbReference>
<proteinExistence type="predicted"/>
<dbReference type="InterPro" id="IPR008942">
    <property type="entry name" value="ENTH_VHS"/>
</dbReference>
<reference evidence="3" key="1">
    <citation type="submission" date="2022-12" db="EMBL/GenBank/DDBJ databases">
        <authorList>
            <person name="Brejova B."/>
        </authorList>
    </citation>
    <scope>NUCLEOTIDE SEQUENCE</scope>
</reference>
<evidence type="ECO:0000313" key="3">
    <source>
        <dbReference type="EMBL" id="CAI5759055.1"/>
    </source>
</evidence>
<feature type="region of interest" description="Disordered" evidence="1">
    <location>
        <begin position="163"/>
        <end position="216"/>
    </location>
</feature>
<comment type="caution">
    <text evidence="3">The sequence shown here is derived from an EMBL/GenBank/DDBJ whole genome shotgun (WGS) entry which is preliminary data.</text>
</comment>
<dbReference type="CDD" id="cd16980">
    <property type="entry name" value="VHS_Lsb5"/>
    <property type="match status" value="1"/>
</dbReference>
<feature type="compositionally biased region" description="Acidic residues" evidence="1">
    <location>
        <begin position="344"/>
        <end position="369"/>
    </location>
</feature>
<evidence type="ECO:0000256" key="1">
    <source>
        <dbReference type="SAM" id="MobiDB-lite"/>
    </source>
</evidence>
<dbReference type="SMART" id="SM00288">
    <property type="entry name" value="VHS"/>
    <property type="match status" value="1"/>
</dbReference>
<dbReference type="GO" id="GO:0030479">
    <property type="term" value="C:actin cortical patch"/>
    <property type="evidence" value="ECO:0007669"/>
    <property type="project" value="TreeGrafter"/>
</dbReference>
<accession>A0A9W4TY44</accession>
<feature type="compositionally biased region" description="Polar residues" evidence="1">
    <location>
        <begin position="414"/>
        <end position="423"/>
    </location>
</feature>
<dbReference type="GO" id="GO:0007034">
    <property type="term" value="P:vacuolar transport"/>
    <property type="evidence" value="ECO:0007669"/>
    <property type="project" value="UniProtKB-ARBA"/>
</dbReference>
<dbReference type="Pfam" id="PF00790">
    <property type="entry name" value="VHS"/>
    <property type="match status" value="1"/>
</dbReference>
<feature type="domain" description="VHS" evidence="2">
    <location>
        <begin position="19"/>
        <end position="161"/>
    </location>
</feature>
<sequence length="423" mass="48082">MPIFHDHSYTSITIKINQLSSQSNNELDDSIELYLSDLIQLIKIQPGNGAIEAARAIRKKVKYGDSIKEQIRSLQILELLVLNTDKSIGSTIARDDKLLDVLKGIINGHGKTGSGTNYDSKVQNRVISLALGWRNELQDMVEYKYMQQLYKYIPKKKIKSRSQSEEFEQPFENEIESDNSDSPPAKPTKSPPPPRPKKTFQEVTKKSKKKSKSKKKKGIIYADEDYAIPQINYKVEAPRIRELISSCHTHTTILDNLLTHCTDSPLDDDKILNEFQKNKKIRRKVLNYLQYVGAGTSDSKSSEYAALDEEFLGSLISANESLVEVFKKFDLKAGYNNDNPAPNYDEETESDESYYTSEDEDAYEDEQDSLDQRLQEVSLKSPPPPPPNKLNRPILNKMETLESIEGDPFGDRNAVNNSKSIYE</sequence>
<keyword evidence="4" id="KW-1185">Reference proteome</keyword>
<dbReference type="OrthoDB" id="10068368at2759"/>
<dbReference type="InterPro" id="IPR002014">
    <property type="entry name" value="VHS_dom"/>
</dbReference>
<dbReference type="GO" id="GO:0007015">
    <property type="term" value="P:actin filament organization"/>
    <property type="evidence" value="ECO:0007669"/>
    <property type="project" value="InterPro"/>
</dbReference>
<dbReference type="GO" id="GO:0035091">
    <property type="term" value="F:phosphatidylinositol binding"/>
    <property type="evidence" value="ECO:0007669"/>
    <property type="project" value="InterPro"/>
</dbReference>
<dbReference type="SUPFAM" id="SSF48464">
    <property type="entry name" value="ENTH/VHS domain"/>
    <property type="match status" value="1"/>
</dbReference>
<dbReference type="Gene3D" id="1.25.40.90">
    <property type="match status" value="1"/>
</dbReference>
<dbReference type="PANTHER" id="PTHR47789:SF1">
    <property type="entry name" value="LAS SEVENTEEN-BINDING PROTEIN 5"/>
    <property type="match status" value="1"/>
</dbReference>
<protein>
    <recommendedName>
        <fullName evidence="2">VHS domain-containing protein</fullName>
    </recommendedName>
</protein>
<feature type="compositionally biased region" description="Acidic residues" evidence="1">
    <location>
        <begin position="165"/>
        <end position="179"/>
    </location>
</feature>
<dbReference type="InterPro" id="IPR045007">
    <property type="entry name" value="LSB5"/>
</dbReference>
<feature type="compositionally biased region" description="Basic residues" evidence="1">
    <location>
        <begin position="206"/>
        <end position="216"/>
    </location>
</feature>
<name>A0A9W4TY44_9ASCO</name>